<proteinExistence type="predicted"/>
<evidence type="ECO:0000313" key="4">
    <source>
        <dbReference type="EMBL" id="MBN4059483.1"/>
    </source>
</evidence>
<dbReference type="SUPFAM" id="SSF51735">
    <property type="entry name" value="NAD(P)-binding Rossmann-fold domains"/>
    <property type="match status" value="1"/>
</dbReference>
<evidence type="ECO:0000259" key="3">
    <source>
        <dbReference type="Pfam" id="PF02826"/>
    </source>
</evidence>
<protein>
    <recommendedName>
        <fullName evidence="3">D-isomer specific 2-hydroxyacid dehydrogenase NAD-binding domain-containing protein</fullName>
    </recommendedName>
</protein>
<feature type="domain" description="D-isomer specific 2-hydroxyacid dehydrogenase NAD-binding" evidence="3">
    <location>
        <begin position="100"/>
        <end position="260"/>
    </location>
</feature>
<reference evidence="4" key="1">
    <citation type="submission" date="2021-02" db="EMBL/GenBank/DDBJ databases">
        <title>Activity-based single-cell genomes from oceanic crustal fluid captures similar information to metagenomic and metatranscriptomic surveys with orders of magnitude less sampling.</title>
        <authorList>
            <person name="D'Angelo T.S."/>
            <person name="Orcutt B.N."/>
        </authorList>
    </citation>
    <scope>NUCLEOTIDE SEQUENCE [LARGE SCALE GENOMIC DNA]</scope>
    <source>
        <strain evidence="4">AH-315-J10</strain>
    </source>
</reference>
<evidence type="ECO:0000256" key="1">
    <source>
        <dbReference type="ARBA" id="ARBA00023002"/>
    </source>
</evidence>
<dbReference type="PANTHER" id="PTHR43333">
    <property type="entry name" value="2-HACID_DH_C DOMAIN-CONTAINING PROTEIN"/>
    <property type="match status" value="1"/>
</dbReference>
<evidence type="ECO:0000256" key="2">
    <source>
        <dbReference type="ARBA" id="ARBA00023027"/>
    </source>
</evidence>
<comment type="caution">
    <text evidence="4">The sequence shown here is derived from an EMBL/GenBank/DDBJ whole genome shotgun (WGS) entry which is preliminary data.</text>
</comment>
<gene>
    <name evidence="4" type="ORF">JYT35_00015</name>
</gene>
<dbReference type="InterPro" id="IPR006140">
    <property type="entry name" value="D-isomer_DH_NAD-bd"/>
</dbReference>
<dbReference type="InterPro" id="IPR036291">
    <property type="entry name" value="NAD(P)-bd_dom_sf"/>
</dbReference>
<dbReference type="SUPFAM" id="SSF52283">
    <property type="entry name" value="Formate/glycerate dehydrogenase catalytic domain-like"/>
    <property type="match status" value="1"/>
</dbReference>
<keyword evidence="1" id="KW-0560">Oxidoreductase</keyword>
<organism evidence="4 5">
    <name type="scientific">Acidimicrobium ferrooxidans</name>
    <dbReference type="NCBI Taxonomy" id="53635"/>
    <lineage>
        <taxon>Bacteria</taxon>
        <taxon>Bacillati</taxon>
        <taxon>Actinomycetota</taxon>
        <taxon>Acidimicrobiia</taxon>
        <taxon>Acidimicrobiales</taxon>
        <taxon>Acidimicrobiaceae</taxon>
        <taxon>Acidimicrobium</taxon>
    </lineage>
</organism>
<dbReference type="Gene3D" id="3.40.50.720">
    <property type="entry name" value="NAD(P)-binding Rossmann-like Domain"/>
    <property type="match status" value="2"/>
</dbReference>
<sequence>MAVLVNASDQHDIWMRQLQNALPDEEFRAWPDVGTPADIQYVLAWNHPIDQLHLYENLKAVLLTGAGFDHIDLDAYPPVPVVRLVDPAMSMDIALYVLSWVIHFQRDFDRIRVDQAKRRWREPMSMVFPEDMTVGVFGRGAIGNVVLKLCQSHRFNTLGWSRSSHDRSLIQFMADCDVVVNLVPKSAHTVGIIGQAELTALDDGVIINVGRGVTIDGAALLGALNGRLRAAVLDVFETEPLPPDSPLWDHPRVTVTPHVAGRTDGRRSSLVVADSLKKLLAGTLPASTIPGTAGLV</sequence>
<dbReference type="EMBL" id="JAFIUH010000001">
    <property type="protein sequence ID" value="MBN4059483.1"/>
    <property type="molecule type" value="Genomic_DNA"/>
</dbReference>
<dbReference type="Proteomes" id="UP000724964">
    <property type="component" value="Unassembled WGS sequence"/>
</dbReference>
<name>A0ABS3APN1_9ACTN</name>
<evidence type="ECO:0000313" key="5">
    <source>
        <dbReference type="Proteomes" id="UP000724964"/>
    </source>
</evidence>
<accession>A0ABS3APN1</accession>
<dbReference type="PANTHER" id="PTHR43333:SF1">
    <property type="entry name" value="D-ISOMER SPECIFIC 2-HYDROXYACID DEHYDROGENASE NAD-BINDING DOMAIN-CONTAINING PROTEIN"/>
    <property type="match status" value="1"/>
</dbReference>
<keyword evidence="2" id="KW-0520">NAD</keyword>
<dbReference type="Pfam" id="PF02826">
    <property type="entry name" value="2-Hacid_dh_C"/>
    <property type="match status" value="1"/>
</dbReference>
<keyword evidence="5" id="KW-1185">Reference proteome</keyword>